<dbReference type="Proteomes" id="UP001596505">
    <property type="component" value="Unassembled WGS sequence"/>
</dbReference>
<name>A0ABW2PQF3_9BACL</name>
<gene>
    <name evidence="8" type="ORF">ACFQRG_01325</name>
</gene>
<dbReference type="RefSeq" id="WP_380962844.1">
    <property type="nucleotide sequence ID" value="NZ_JBHTCO010000002.1"/>
</dbReference>
<comment type="caution">
    <text evidence="8">The sequence shown here is derived from an EMBL/GenBank/DDBJ whole genome shotgun (WGS) entry which is preliminary data.</text>
</comment>
<sequence length="129" mass="14515">MEVLKKGKGQPEESVKCAQQHLANERTYLAWIRTAISIIGVGFLTTSLHFTIKISSIPTINILAILLGIIACVVGFIIGVLSTIQYTRKRREIQEGLFIPSNHSILFVSILFSLLVFLIFMYLSFLLFK</sequence>
<evidence type="ECO:0000259" key="7">
    <source>
        <dbReference type="Pfam" id="PF02656"/>
    </source>
</evidence>
<evidence type="ECO:0000256" key="4">
    <source>
        <dbReference type="ARBA" id="ARBA00022989"/>
    </source>
</evidence>
<comment type="subcellular location">
    <subcellularLocation>
        <location evidence="1">Cell membrane</location>
        <topology evidence="1">Multi-pass membrane protein</topology>
    </subcellularLocation>
</comment>
<evidence type="ECO:0000256" key="6">
    <source>
        <dbReference type="SAM" id="Phobius"/>
    </source>
</evidence>
<evidence type="ECO:0000256" key="1">
    <source>
        <dbReference type="ARBA" id="ARBA00004651"/>
    </source>
</evidence>
<dbReference type="InterPro" id="IPR052053">
    <property type="entry name" value="IM_YidH-like"/>
</dbReference>
<reference evidence="9" key="1">
    <citation type="journal article" date="2019" name="Int. J. Syst. Evol. Microbiol.">
        <title>The Global Catalogue of Microorganisms (GCM) 10K type strain sequencing project: providing services to taxonomists for standard genome sequencing and annotation.</title>
        <authorList>
            <consortium name="The Broad Institute Genomics Platform"/>
            <consortium name="The Broad Institute Genome Sequencing Center for Infectious Disease"/>
            <person name="Wu L."/>
            <person name="Ma J."/>
        </authorList>
    </citation>
    <scope>NUCLEOTIDE SEQUENCE [LARGE SCALE GENOMIC DNA]</scope>
    <source>
        <strain evidence="9">CGMCC 1.16305</strain>
    </source>
</reference>
<evidence type="ECO:0000256" key="2">
    <source>
        <dbReference type="ARBA" id="ARBA00022475"/>
    </source>
</evidence>
<feature type="domain" description="DUF202" evidence="7">
    <location>
        <begin position="20"/>
        <end position="91"/>
    </location>
</feature>
<protein>
    <submittedName>
        <fullName evidence="8">YidH family protein</fullName>
    </submittedName>
</protein>
<evidence type="ECO:0000313" key="9">
    <source>
        <dbReference type="Proteomes" id="UP001596505"/>
    </source>
</evidence>
<evidence type="ECO:0000256" key="5">
    <source>
        <dbReference type="ARBA" id="ARBA00023136"/>
    </source>
</evidence>
<dbReference type="PANTHER" id="PTHR34187">
    <property type="entry name" value="FGR18P"/>
    <property type="match status" value="1"/>
</dbReference>
<dbReference type="PANTHER" id="PTHR34187:SF2">
    <property type="entry name" value="DUF202 DOMAIN-CONTAINING PROTEIN"/>
    <property type="match status" value="1"/>
</dbReference>
<proteinExistence type="predicted"/>
<dbReference type="EMBL" id="JBHTCO010000002">
    <property type="protein sequence ID" value="MFC7391633.1"/>
    <property type="molecule type" value="Genomic_DNA"/>
</dbReference>
<keyword evidence="9" id="KW-1185">Reference proteome</keyword>
<evidence type="ECO:0000256" key="3">
    <source>
        <dbReference type="ARBA" id="ARBA00022692"/>
    </source>
</evidence>
<keyword evidence="5 6" id="KW-0472">Membrane</keyword>
<keyword evidence="4 6" id="KW-1133">Transmembrane helix</keyword>
<feature type="transmembrane region" description="Helical" evidence="6">
    <location>
        <begin position="62"/>
        <end position="84"/>
    </location>
</feature>
<feature type="transmembrane region" description="Helical" evidence="6">
    <location>
        <begin position="105"/>
        <end position="128"/>
    </location>
</feature>
<feature type="transmembrane region" description="Helical" evidence="6">
    <location>
        <begin position="28"/>
        <end position="50"/>
    </location>
</feature>
<keyword evidence="3 6" id="KW-0812">Transmembrane</keyword>
<accession>A0ABW2PQF3</accession>
<dbReference type="Pfam" id="PF02656">
    <property type="entry name" value="DUF202"/>
    <property type="match status" value="1"/>
</dbReference>
<evidence type="ECO:0000313" key="8">
    <source>
        <dbReference type="EMBL" id="MFC7391633.1"/>
    </source>
</evidence>
<dbReference type="InterPro" id="IPR003807">
    <property type="entry name" value="DUF202"/>
</dbReference>
<keyword evidence="2" id="KW-1003">Cell membrane</keyword>
<organism evidence="8 9">
    <name type="scientific">Scopulibacillus cellulosilyticus</name>
    <dbReference type="NCBI Taxonomy" id="2665665"/>
    <lineage>
        <taxon>Bacteria</taxon>
        <taxon>Bacillati</taxon>
        <taxon>Bacillota</taxon>
        <taxon>Bacilli</taxon>
        <taxon>Bacillales</taxon>
        <taxon>Sporolactobacillaceae</taxon>
        <taxon>Scopulibacillus</taxon>
    </lineage>
</organism>